<name>A0AAV3YY85_9GAST</name>
<dbReference type="PANTHER" id="PTHR46888:SF1">
    <property type="entry name" value="RIBONUCLEASE H"/>
    <property type="match status" value="1"/>
</dbReference>
<accession>A0AAV3YY85</accession>
<evidence type="ECO:0000313" key="1">
    <source>
        <dbReference type="EMBL" id="GFN87467.1"/>
    </source>
</evidence>
<dbReference type="PANTHER" id="PTHR46888">
    <property type="entry name" value="ZINC KNUCKLE DOMAINCONTAINING PROTEIN-RELATED"/>
    <property type="match status" value="1"/>
</dbReference>
<sequence length="123" mass="14248">MKWQAGDYASYLANLLEGETQSVFLSLNLEDISDYQSVKKTVLRRFGWDKNGFKSKFFSAKPSLDEDFATYINRVACYFSRWLELAQVSDFDSLSFLILREIAPAVRCRIRGLYKGLFSYVLV</sequence>
<protein>
    <submittedName>
        <fullName evidence="1">Zinc finger protein</fullName>
    </submittedName>
</protein>
<reference evidence="1 2" key="1">
    <citation type="journal article" date="2021" name="Elife">
        <title>Chloroplast acquisition without the gene transfer in kleptoplastic sea slugs, Plakobranchus ocellatus.</title>
        <authorList>
            <person name="Maeda T."/>
            <person name="Takahashi S."/>
            <person name="Yoshida T."/>
            <person name="Shimamura S."/>
            <person name="Takaki Y."/>
            <person name="Nagai Y."/>
            <person name="Toyoda A."/>
            <person name="Suzuki Y."/>
            <person name="Arimoto A."/>
            <person name="Ishii H."/>
            <person name="Satoh N."/>
            <person name="Nishiyama T."/>
            <person name="Hasebe M."/>
            <person name="Maruyama T."/>
            <person name="Minagawa J."/>
            <person name="Obokata J."/>
            <person name="Shigenobu S."/>
        </authorList>
    </citation>
    <scope>NUCLEOTIDE SEQUENCE [LARGE SCALE GENOMIC DNA]</scope>
</reference>
<keyword evidence="2" id="KW-1185">Reference proteome</keyword>
<dbReference type="AlphaFoldDB" id="A0AAV3YY85"/>
<gene>
    <name evidence="1" type="ORF">PoB_001397300</name>
</gene>
<organism evidence="1 2">
    <name type="scientific">Plakobranchus ocellatus</name>
    <dbReference type="NCBI Taxonomy" id="259542"/>
    <lineage>
        <taxon>Eukaryota</taxon>
        <taxon>Metazoa</taxon>
        <taxon>Spiralia</taxon>
        <taxon>Lophotrochozoa</taxon>
        <taxon>Mollusca</taxon>
        <taxon>Gastropoda</taxon>
        <taxon>Heterobranchia</taxon>
        <taxon>Euthyneura</taxon>
        <taxon>Panpulmonata</taxon>
        <taxon>Sacoglossa</taxon>
        <taxon>Placobranchoidea</taxon>
        <taxon>Plakobranchidae</taxon>
        <taxon>Plakobranchus</taxon>
    </lineage>
</organism>
<dbReference type="EMBL" id="BLXT01001714">
    <property type="protein sequence ID" value="GFN87467.1"/>
    <property type="molecule type" value="Genomic_DNA"/>
</dbReference>
<dbReference type="Proteomes" id="UP000735302">
    <property type="component" value="Unassembled WGS sequence"/>
</dbReference>
<proteinExistence type="predicted"/>
<evidence type="ECO:0000313" key="2">
    <source>
        <dbReference type="Proteomes" id="UP000735302"/>
    </source>
</evidence>
<comment type="caution">
    <text evidence="1">The sequence shown here is derived from an EMBL/GenBank/DDBJ whole genome shotgun (WGS) entry which is preliminary data.</text>
</comment>